<organism evidence="1 2">
    <name type="scientific">Candidatus Galacturonatibacter soehngenii</name>
    <dbReference type="NCBI Taxonomy" id="2307010"/>
    <lineage>
        <taxon>Bacteria</taxon>
        <taxon>Bacillati</taxon>
        <taxon>Bacillota</taxon>
        <taxon>Clostridia</taxon>
        <taxon>Lachnospirales</taxon>
        <taxon>Lachnospiraceae</taxon>
        <taxon>Candidatus Galacturonatibacter</taxon>
    </lineage>
</organism>
<dbReference type="SUPFAM" id="SSF47336">
    <property type="entry name" value="ACP-like"/>
    <property type="match status" value="1"/>
</dbReference>
<dbReference type="RefSeq" id="WP_151146001.1">
    <property type="nucleotide sequence ID" value="NZ_WAGX01000005.1"/>
</dbReference>
<evidence type="ECO:0008006" key="3">
    <source>
        <dbReference type="Google" id="ProtNLM"/>
    </source>
</evidence>
<evidence type="ECO:0000313" key="1">
    <source>
        <dbReference type="EMBL" id="KAB1438483.1"/>
    </source>
</evidence>
<accession>A0A7V7UBV0</accession>
<gene>
    <name evidence="1" type="ORF">F7O84_13160</name>
</gene>
<dbReference type="Proteomes" id="UP000461768">
    <property type="component" value="Unassembled WGS sequence"/>
</dbReference>
<dbReference type="Gene3D" id="1.10.1200.10">
    <property type="entry name" value="ACP-like"/>
    <property type="match status" value="1"/>
</dbReference>
<dbReference type="EMBL" id="WAGX01000005">
    <property type="protein sequence ID" value="KAB1438483.1"/>
    <property type="molecule type" value="Genomic_DNA"/>
</dbReference>
<evidence type="ECO:0000313" key="2">
    <source>
        <dbReference type="Proteomes" id="UP000461768"/>
    </source>
</evidence>
<comment type="caution">
    <text evidence="1">The sequence shown here is derived from an EMBL/GenBank/DDBJ whole genome shotgun (WGS) entry which is preliminary data.</text>
</comment>
<name>A0A7V7UBV0_9FIRM</name>
<dbReference type="InterPro" id="IPR036736">
    <property type="entry name" value="ACP-like_sf"/>
</dbReference>
<reference evidence="1 2" key="1">
    <citation type="submission" date="2019-09" db="EMBL/GenBank/DDBJ databases">
        <authorList>
            <person name="Valk L.C."/>
        </authorList>
    </citation>
    <scope>NUCLEOTIDE SEQUENCE [LARGE SCALE GENOMIC DNA]</scope>
    <source>
        <strain evidence="1">GalUA</strain>
    </source>
</reference>
<dbReference type="AlphaFoldDB" id="A0A7V7UBV0"/>
<reference evidence="1 2" key="2">
    <citation type="submission" date="2020-02" db="EMBL/GenBank/DDBJ databases">
        <title>Candidatus Galacturonibacter soehngenii shows hetero-acetogenic catabolism of galacturonic acid but lacks a canonical carbon monoxide dehydrogenase/acetyl-CoA synthase complex.</title>
        <authorList>
            <person name="Diender M."/>
            <person name="Stouten G.R."/>
            <person name="Petersen J.F."/>
            <person name="Nielsen P.H."/>
            <person name="Dueholm M.S."/>
            <person name="Pronk J.T."/>
            <person name="Van Loosdrecht M.C.M."/>
        </authorList>
    </citation>
    <scope>NUCLEOTIDE SEQUENCE [LARGE SCALE GENOMIC DNA]</scope>
    <source>
        <strain evidence="1">GalUA</strain>
    </source>
</reference>
<protein>
    <recommendedName>
        <fullName evidence="3">Carrier domain-containing protein</fullName>
    </recommendedName>
</protein>
<keyword evidence="2" id="KW-1185">Reference proteome</keyword>
<proteinExistence type="predicted"/>
<sequence>MKSFSEKANQTLLDSELSYEIRERLNKLLKSRFGCDDEKIKWMQENSFLSNKVGFSAVNLLELFLELEKEFQIKFSRQDIKKFPFDSYYALVAMITKKVGGTND</sequence>